<organism evidence="1 2">
    <name type="scientific">Synaphobranchus kaupii</name>
    <name type="common">Kaup's arrowtooth eel</name>
    <dbReference type="NCBI Taxonomy" id="118154"/>
    <lineage>
        <taxon>Eukaryota</taxon>
        <taxon>Metazoa</taxon>
        <taxon>Chordata</taxon>
        <taxon>Craniata</taxon>
        <taxon>Vertebrata</taxon>
        <taxon>Euteleostomi</taxon>
        <taxon>Actinopterygii</taxon>
        <taxon>Neopterygii</taxon>
        <taxon>Teleostei</taxon>
        <taxon>Anguilliformes</taxon>
        <taxon>Synaphobranchidae</taxon>
        <taxon>Synaphobranchus</taxon>
    </lineage>
</organism>
<dbReference type="Proteomes" id="UP001152622">
    <property type="component" value="Chromosome 5"/>
</dbReference>
<evidence type="ECO:0000313" key="1">
    <source>
        <dbReference type="EMBL" id="KAJ8359874.1"/>
    </source>
</evidence>
<gene>
    <name evidence="1" type="ORF">SKAU_G00163990</name>
</gene>
<keyword evidence="2" id="KW-1185">Reference proteome</keyword>
<comment type="caution">
    <text evidence="1">The sequence shown here is derived from an EMBL/GenBank/DDBJ whole genome shotgun (WGS) entry which is preliminary data.</text>
</comment>
<protein>
    <submittedName>
        <fullName evidence="1">Uncharacterized protein</fullName>
    </submittedName>
</protein>
<sequence>MKEAVAVFCSVVMFLRRSPPPTPLPSPFLVSRATGNLSSHCWEGGEHRPCVGGRVREVLVLWLWLPPVEMVRQSPVWKIASDTNEVPPWKRENEIFSTRQETKSLPVLLCLTS</sequence>
<name>A0A9Q1FJI5_SYNKA</name>
<evidence type="ECO:0000313" key="2">
    <source>
        <dbReference type="Proteomes" id="UP001152622"/>
    </source>
</evidence>
<reference evidence="1" key="1">
    <citation type="journal article" date="2023" name="Science">
        <title>Genome structures resolve the early diversification of teleost fishes.</title>
        <authorList>
            <person name="Parey E."/>
            <person name="Louis A."/>
            <person name="Montfort J."/>
            <person name="Bouchez O."/>
            <person name="Roques C."/>
            <person name="Iampietro C."/>
            <person name="Lluch J."/>
            <person name="Castinel A."/>
            <person name="Donnadieu C."/>
            <person name="Desvignes T."/>
            <person name="Floi Bucao C."/>
            <person name="Jouanno E."/>
            <person name="Wen M."/>
            <person name="Mejri S."/>
            <person name="Dirks R."/>
            <person name="Jansen H."/>
            <person name="Henkel C."/>
            <person name="Chen W.J."/>
            <person name="Zahm M."/>
            <person name="Cabau C."/>
            <person name="Klopp C."/>
            <person name="Thompson A.W."/>
            <person name="Robinson-Rechavi M."/>
            <person name="Braasch I."/>
            <person name="Lecointre G."/>
            <person name="Bobe J."/>
            <person name="Postlethwait J.H."/>
            <person name="Berthelot C."/>
            <person name="Roest Crollius H."/>
            <person name="Guiguen Y."/>
        </authorList>
    </citation>
    <scope>NUCLEOTIDE SEQUENCE</scope>
    <source>
        <strain evidence="1">WJC10195</strain>
    </source>
</reference>
<accession>A0A9Q1FJI5</accession>
<proteinExistence type="predicted"/>
<dbReference type="EMBL" id="JAINUF010000005">
    <property type="protein sequence ID" value="KAJ8359874.1"/>
    <property type="molecule type" value="Genomic_DNA"/>
</dbReference>
<dbReference type="AlphaFoldDB" id="A0A9Q1FJI5"/>